<evidence type="ECO:0000313" key="1">
    <source>
        <dbReference type="EMBL" id="KAF7724396.1"/>
    </source>
</evidence>
<dbReference type="AlphaFoldDB" id="A0A8H7BQT0"/>
<proteinExistence type="predicted"/>
<sequence length="415" mass="47767">MTLESDRGLRQHLTSSAYISNGTSVRQGNPFSRLDLKRQRLLTSVLAHIRTGYVANRTPPYDTPPLLVLYSCNNTESRCGPLHDRLLSVTSAYFFSMLWDGAAFAFDMRVPVKFEWYFEPIPGYMSMTTDHADLYLGRADAATIRRVDHMEFTALATEDYRTQLKADNIRILQTSRWDNWMAMRNNPSMSRSRDKYQLNHLSSKSEWFWVASRLLFAKPSSWLAKHLTPYRNLMGGYVVWSESLSFMDPANMITPAISDWFRIGIHMIQKDSAECLASRIASLCSTAEDLGKECHIFLSSTSRESLDRLRKAISLPELKDHHRIQVHTVAEHYDFSELNTAPKSSNSAWTLMSAEDRLKSTYARIFMDWMILSRMDYLVGQEGDDFLKTAAWAAQVRTDLLHLSSNCQFQAMEDW</sequence>
<comment type="caution">
    <text evidence="1">The sequence shown here is derived from an EMBL/GenBank/DDBJ whole genome shotgun (WGS) entry which is preliminary data.</text>
</comment>
<dbReference type="OrthoDB" id="2282794at2759"/>
<gene>
    <name evidence="1" type="ORF">EC973_001122</name>
</gene>
<keyword evidence="2" id="KW-1185">Reference proteome</keyword>
<evidence type="ECO:0000313" key="2">
    <source>
        <dbReference type="Proteomes" id="UP000605846"/>
    </source>
</evidence>
<reference evidence="1" key="1">
    <citation type="submission" date="2020-01" db="EMBL/GenBank/DDBJ databases">
        <title>Genome Sequencing of Three Apophysomyces-Like Fungal Strains Confirms a Novel Fungal Genus in the Mucoromycota with divergent Burkholderia-like Endosymbiotic Bacteria.</title>
        <authorList>
            <person name="Stajich J.E."/>
            <person name="Macias A.M."/>
            <person name="Carter-House D."/>
            <person name="Lovett B."/>
            <person name="Kasson L.R."/>
            <person name="Berry K."/>
            <person name="Grigoriev I."/>
            <person name="Chang Y."/>
            <person name="Spatafora J."/>
            <person name="Kasson M.T."/>
        </authorList>
    </citation>
    <scope>NUCLEOTIDE SEQUENCE</scope>
    <source>
        <strain evidence="1">NRRL A-21654</strain>
    </source>
</reference>
<dbReference type="EMBL" id="JABAYA010000121">
    <property type="protein sequence ID" value="KAF7724396.1"/>
    <property type="molecule type" value="Genomic_DNA"/>
</dbReference>
<name>A0A8H7BQT0_9FUNG</name>
<dbReference type="Proteomes" id="UP000605846">
    <property type="component" value="Unassembled WGS sequence"/>
</dbReference>
<accession>A0A8H7BQT0</accession>
<protein>
    <submittedName>
        <fullName evidence="1">Uncharacterized protein</fullName>
    </submittedName>
</protein>
<organism evidence="1 2">
    <name type="scientific">Apophysomyces ossiformis</name>
    <dbReference type="NCBI Taxonomy" id="679940"/>
    <lineage>
        <taxon>Eukaryota</taxon>
        <taxon>Fungi</taxon>
        <taxon>Fungi incertae sedis</taxon>
        <taxon>Mucoromycota</taxon>
        <taxon>Mucoromycotina</taxon>
        <taxon>Mucoromycetes</taxon>
        <taxon>Mucorales</taxon>
        <taxon>Mucorineae</taxon>
        <taxon>Mucoraceae</taxon>
        <taxon>Apophysomyces</taxon>
    </lineage>
</organism>